<dbReference type="AlphaFoldDB" id="A0A0A9ADT8"/>
<reference evidence="1" key="2">
    <citation type="journal article" date="2015" name="Data Brief">
        <title>Shoot transcriptome of the giant reed, Arundo donax.</title>
        <authorList>
            <person name="Barrero R.A."/>
            <person name="Guerrero F.D."/>
            <person name="Moolhuijzen P."/>
            <person name="Goolsby J.A."/>
            <person name="Tidwell J."/>
            <person name="Bellgard S.E."/>
            <person name="Bellgard M.I."/>
        </authorList>
    </citation>
    <scope>NUCLEOTIDE SEQUENCE</scope>
    <source>
        <tissue evidence="1">Shoot tissue taken approximately 20 cm above the soil surface</tissue>
    </source>
</reference>
<dbReference type="EMBL" id="GBRH01248081">
    <property type="protein sequence ID" value="JAD49814.1"/>
    <property type="molecule type" value="Transcribed_RNA"/>
</dbReference>
<name>A0A0A9ADT8_ARUDO</name>
<protein>
    <submittedName>
        <fullName evidence="1">Uncharacterized protein</fullName>
    </submittedName>
</protein>
<organism evidence="1">
    <name type="scientific">Arundo donax</name>
    <name type="common">Giant reed</name>
    <name type="synonym">Donax arundinaceus</name>
    <dbReference type="NCBI Taxonomy" id="35708"/>
    <lineage>
        <taxon>Eukaryota</taxon>
        <taxon>Viridiplantae</taxon>
        <taxon>Streptophyta</taxon>
        <taxon>Embryophyta</taxon>
        <taxon>Tracheophyta</taxon>
        <taxon>Spermatophyta</taxon>
        <taxon>Magnoliopsida</taxon>
        <taxon>Liliopsida</taxon>
        <taxon>Poales</taxon>
        <taxon>Poaceae</taxon>
        <taxon>PACMAD clade</taxon>
        <taxon>Arundinoideae</taxon>
        <taxon>Arundineae</taxon>
        <taxon>Arundo</taxon>
    </lineage>
</organism>
<evidence type="ECO:0000313" key="1">
    <source>
        <dbReference type="EMBL" id="JAD49814.1"/>
    </source>
</evidence>
<reference evidence="1" key="1">
    <citation type="submission" date="2014-09" db="EMBL/GenBank/DDBJ databases">
        <authorList>
            <person name="Magalhaes I.L.F."/>
            <person name="Oliveira U."/>
            <person name="Santos F.R."/>
            <person name="Vidigal T.H.D.A."/>
            <person name="Brescovit A.D."/>
            <person name="Santos A.J."/>
        </authorList>
    </citation>
    <scope>NUCLEOTIDE SEQUENCE</scope>
    <source>
        <tissue evidence="1">Shoot tissue taken approximately 20 cm above the soil surface</tissue>
    </source>
</reference>
<accession>A0A0A9ADT8</accession>
<sequence length="269" mass="30239">MHRSVGGEPQLLEVMVGVLRVVVDVPVPRRQHPPPVLRPDHALVLVLAPHGRHHVLVEEEVRRLVHQRRVPAAELEPLTAALESVEQVQVRLQVVVARQVQRVLEERRNLVVQRQLHAQVHVHGPQPQRVDQPQRRLRERLLVEDVEHPRHLGHGVVHVQDAQRAHAQLLLEPVLELGVPHARAGVGEHAHRRLLAVRRHVRPGLGDVEGAEHRQRAAQAVPRDRHAHLLAPGVVLLHQLPHLGEHLLPCRVPAPAAVGVLARVQLREP</sequence>
<proteinExistence type="predicted"/>